<dbReference type="InterPro" id="IPR002197">
    <property type="entry name" value="HTH_Fis"/>
</dbReference>
<dbReference type="Pfam" id="PF01590">
    <property type="entry name" value="GAF"/>
    <property type="match status" value="1"/>
</dbReference>
<evidence type="ECO:0000256" key="3">
    <source>
        <dbReference type="ARBA" id="ARBA00023015"/>
    </source>
</evidence>
<dbReference type="SMART" id="SM00382">
    <property type="entry name" value="AAA"/>
    <property type="match status" value="1"/>
</dbReference>
<dbReference type="FunFam" id="3.40.50.300:FF:000006">
    <property type="entry name" value="DNA-binding transcriptional regulator NtrC"/>
    <property type="match status" value="1"/>
</dbReference>
<protein>
    <submittedName>
        <fullName evidence="7">Transcriptional regulator of acetoin/glycerol metabolism</fullName>
    </submittedName>
</protein>
<evidence type="ECO:0000256" key="2">
    <source>
        <dbReference type="ARBA" id="ARBA00022840"/>
    </source>
</evidence>
<sequence length="635" mass="68397">MPQVMLTSAAVTQARQLFFEEGTLPNGLVHDAVWRSWQRCLGDGRKAGEVMAFNPIRRNSVAGLLERNRQLIIASEPAILLLAKAMTCTGYGILLTDRDGVCLAVSGPIEHCGNMLRQALCPGVDLSERAIGTNAMATAMAEGLPIGIFGGEHFFAQNETFQCVAAPIFDPHGTLVGSIDITRDAPGAQFGALSLMLDCAAAIETSLFLQSPAHITIGLNWRADANDKFSVVIVAFGKDGEVQAINRAARRFLGIGATVSGLRYQDLFQGNFAGLMDAIKTARHPIPLTLQSGLCLFAQPLFLKPHETVTVRSSAANAPLKQTVMPAFGDAAIQLSLHRSIRALSAGLPILIQGETGTGKEVAARALHANSAGCKGPFIAINCGAIPRDLIEGELFGYADGAYTGARRGGAKGKIEDANGGTLFLDEIGDMPIDLQTRLLRVLESREVTRLGESTLRKLDIQLISATHQDLDTLVLEKRFRSDLYFRLNGMMLYLPPLRLRSDLSTLIDALLSEEGIDPARLAVDKRLTLESYPWPGNTRELRTALRFAQVMADDLAPILLCHLPDAVRGLKSAPSLLPASSQQLQGEIVAVKPLKELASEVITSALYESKGNITCAALQLGISRATLHRWLNKN</sequence>
<dbReference type="GO" id="GO:0043565">
    <property type="term" value="F:sequence-specific DNA binding"/>
    <property type="evidence" value="ECO:0007669"/>
    <property type="project" value="InterPro"/>
</dbReference>
<gene>
    <name evidence="7" type="ORF">HNR39_002514</name>
</gene>
<dbReference type="RefSeq" id="WP_168055853.1">
    <property type="nucleotide sequence ID" value="NZ_JAAOZT010000007.1"/>
</dbReference>
<dbReference type="PROSITE" id="PS00676">
    <property type="entry name" value="SIGMA54_INTERACT_2"/>
    <property type="match status" value="1"/>
</dbReference>
<feature type="domain" description="Sigma-54 factor interaction" evidence="6">
    <location>
        <begin position="342"/>
        <end position="551"/>
    </location>
</feature>
<dbReference type="Pfam" id="PF00158">
    <property type="entry name" value="Sigma54_activat"/>
    <property type="match status" value="1"/>
</dbReference>
<dbReference type="EMBL" id="JACHHQ010000005">
    <property type="protein sequence ID" value="MBB5200672.1"/>
    <property type="molecule type" value="Genomic_DNA"/>
</dbReference>
<dbReference type="PRINTS" id="PR01590">
    <property type="entry name" value="HTHFIS"/>
</dbReference>
<keyword evidence="5" id="KW-0804">Transcription</keyword>
<keyword evidence="4" id="KW-0238">DNA-binding</keyword>
<dbReference type="Gene3D" id="1.10.10.60">
    <property type="entry name" value="Homeodomain-like"/>
    <property type="match status" value="1"/>
</dbReference>
<dbReference type="InterPro" id="IPR003593">
    <property type="entry name" value="AAA+_ATPase"/>
</dbReference>
<dbReference type="GO" id="GO:0006355">
    <property type="term" value="P:regulation of DNA-templated transcription"/>
    <property type="evidence" value="ECO:0007669"/>
    <property type="project" value="InterPro"/>
</dbReference>
<keyword evidence="8" id="KW-1185">Reference proteome</keyword>
<dbReference type="GO" id="GO:0005524">
    <property type="term" value="F:ATP binding"/>
    <property type="evidence" value="ECO:0007669"/>
    <property type="project" value="UniProtKB-KW"/>
</dbReference>
<dbReference type="InterPro" id="IPR027417">
    <property type="entry name" value="P-loop_NTPase"/>
</dbReference>
<dbReference type="SUPFAM" id="SSF52540">
    <property type="entry name" value="P-loop containing nucleoside triphosphate hydrolases"/>
    <property type="match status" value="1"/>
</dbReference>
<dbReference type="InterPro" id="IPR009057">
    <property type="entry name" value="Homeodomain-like_sf"/>
</dbReference>
<evidence type="ECO:0000313" key="7">
    <source>
        <dbReference type="EMBL" id="MBB5200672.1"/>
    </source>
</evidence>
<dbReference type="PROSITE" id="PS50045">
    <property type="entry name" value="SIGMA54_INTERACT_4"/>
    <property type="match status" value="1"/>
</dbReference>
<dbReference type="InterPro" id="IPR003018">
    <property type="entry name" value="GAF"/>
</dbReference>
<dbReference type="CDD" id="cd00009">
    <property type="entry name" value="AAA"/>
    <property type="match status" value="1"/>
</dbReference>
<keyword evidence="3" id="KW-0805">Transcription regulation</keyword>
<evidence type="ECO:0000256" key="1">
    <source>
        <dbReference type="ARBA" id="ARBA00022741"/>
    </source>
</evidence>
<name>A0A840RU44_9BURK</name>
<dbReference type="InterPro" id="IPR002078">
    <property type="entry name" value="Sigma_54_int"/>
</dbReference>
<dbReference type="Gene3D" id="1.10.8.60">
    <property type="match status" value="1"/>
</dbReference>
<dbReference type="SUPFAM" id="SSF46689">
    <property type="entry name" value="Homeodomain-like"/>
    <property type="match status" value="1"/>
</dbReference>
<dbReference type="InterPro" id="IPR025943">
    <property type="entry name" value="Sigma_54_int_dom_ATP-bd_2"/>
</dbReference>
<dbReference type="InterPro" id="IPR058031">
    <property type="entry name" value="AAA_lid_NorR"/>
</dbReference>
<dbReference type="Proteomes" id="UP000571084">
    <property type="component" value="Unassembled WGS sequence"/>
</dbReference>
<evidence type="ECO:0000313" key="8">
    <source>
        <dbReference type="Proteomes" id="UP000571084"/>
    </source>
</evidence>
<keyword evidence="2" id="KW-0067">ATP-binding</keyword>
<dbReference type="Gene3D" id="3.30.450.40">
    <property type="match status" value="1"/>
</dbReference>
<proteinExistence type="predicted"/>
<dbReference type="Pfam" id="PF02954">
    <property type="entry name" value="HTH_8"/>
    <property type="match status" value="1"/>
</dbReference>
<evidence type="ECO:0000256" key="4">
    <source>
        <dbReference type="ARBA" id="ARBA00023125"/>
    </source>
</evidence>
<dbReference type="Pfam" id="PF25601">
    <property type="entry name" value="AAA_lid_14"/>
    <property type="match status" value="1"/>
</dbReference>
<accession>A0A840RU44</accession>
<evidence type="ECO:0000256" key="5">
    <source>
        <dbReference type="ARBA" id="ARBA00023163"/>
    </source>
</evidence>
<dbReference type="Gene3D" id="3.40.50.300">
    <property type="entry name" value="P-loop containing nucleotide triphosphate hydrolases"/>
    <property type="match status" value="1"/>
</dbReference>
<keyword evidence="1" id="KW-0547">Nucleotide-binding</keyword>
<comment type="caution">
    <text evidence="7">The sequence shown here is derived from an EMBL/GenBank/DDBJ whole genome shotgun (WGS) entry which is preliminary data.</text>
</comment>
<dbReference type="PANTHER" id="PTHR32071:SF77">
    <property type="entry name" value="TRANSCRIPTIONAL REGULATORY PROTEIN"/>
    <property type="match status" value="1"/>
</dbReference>
<organism evidence="7 8">
    <name type="scientific">Glaciimonas immobilis</name>
    <dbReference type="NCBI Taxonomy" id="728004"/>
    <lineage>
        <taxon>Bacteria</taxon>
        <taxon>Pseudomonadati</taxon>
        <taxon>Pseudomonadota</taxon>
        <taxon>Betaproteobacteria</taxon>
        <taxon>Burkholderiales</taxon>
        <taxon>Oxalobacteraceae</taxon>
        <taxon>Glaciimonas</taxon>
    </lineage>
</organism>
<dbReference type="PANTHER" id="PTHR32071">
    <property type="entry name" value="TRANSCRIPTIONAL REGULATORY PROTEIN"/>
    <property type="match status" value="1"/>
</dbReference>
<reference evidence="7 8" key="1">
    <citation type="submission" date="2020-08" db="EMBL/GenBank/DDBJ databases">
        <title>Genomic Encyclopedia of Type Strains, Phase IV (KMG-IV): sequencing the most valuable type-strain genomes for metagenomic binning, comparative biology and taxonomic classification.</title>
        <authorList>
            <person name="Goeker M."/>
        </authorList>
    </citation>
    <scope>NUCLEOTIDE SEQUENCE [LARGE SCALE GENOMIC DNA]</scope>
    <source>
        <strain evidence="7 8">DSM 23240</strain>
    </source>
</reference>
<evidence type="ECO:0000259" key="6">
    <source>
        <dbReference type="PROSITE" id="PS50045"/>
    </source>
</evidence>
<dbReference type="AlphaFoldDB" id="A0A840RU44"/>
<dbReference type="InterPro" id="IPR029016">
    <property type="entry name" value="GAF-like_dom_sf"/>
</dbReference>